<dbReference type="EMBL" id="JBHSXL010000010">
    <property type="protein sequence ID" value="MFC6893658.1"/>
    <property type="molecule type" value="Genomic_DNA"/>
</dbReference>
<evidence type="ECO:0000313" key="2">
    <source>
        <dbReference type="Proteomes" id="UP001596296"/>
    </source>
</evidence>
<keyword evidence="2" id="KW-1185">Reference proteome</keyword>
<accession>A0ABD5UX46</accession>
<comment type="caution">
    <text evidence="1">The sequence shown here is derived from an EMBL/GenBank/DDBJ whole genome shotgun (WGS) entry which is preliminary data.</text>
</comment>
<gene>
    <name evidence="1" type="ORF">ACFQE9_13735</name>
</gene>
<evidence type="ECO:0000313" key="1">
    <source>
        <dbReference type="EMBL" id="MFC6893658.1"/>
    </source>
</evidence>
<dbReference type="AlphaFoldDB" id="A0ABD5UX46"/>
<name>A0ABD5UX46_9EURY</name>
<reference evidence="1 2" key="1">
    <citation type="journal article" date="2019" name="Int. J. Syst. Evol. Microbiol.">
        <title>The Global Catalogue of Microorganisms (GCM) 10K type strain sequencing project: providing services to taxonomists for standard genome sequencing and annotation.</title>
        <authorList>
            <consortium name="The Broad Institute Genomics Platform"/>
            <consortium name="The Broad Institute Genome Sequencing Center for Infectious Disease"/>
            <person name="Wu L."/>
            <person name="Ma J."/>
        </authorList>
    </citation>
    <scope>NUCLEOTIDE SEQUENCE [LARGE SCALE GENOMIC DNA]</scope>
    <source>
        <strain evidence="1 2">SKJ47</strain>
    </source>
</reference>
<protein>
    <submittedName>
        <fullName evidence="1">Ferredoxin</fullName>
    </submittedName>
</protein>
<dbReference type="Gene3D" id="3.40.30.10">
    <property type="entry name" value="Glutaredoxin"/>
    <property type="match status" value="1"/>
</dbReference>
<dbReference type="CDD" id="cd02980">
    <property type="entry name" value="TRX_Fd_family"/>
    <property type="match status" value="1"/>
</dbReference>
<sequence>MRDRTKDVHANGFTDHVLVCTTERDSEYACCGDAGGEAVLEAVRTWLRDRDLYWSSVHVAETSCLGLCSEDGTAVAIHPRSRFYSDVTPGDVPDLLAAEFGDEGGLIEEPDPGRSSA</sequence>
<proteinExistence type="predicted"/>
<dbReference type="InterPro" id="IPR036249">
    <property type="entry name" value="Thioredoxin-like_sf"/>
</dbReference>
<organism evidence="1 2">
    <name type="scientific">Halopenitus salinus</name>
    <dbReference type="NCBI Taxonomy" id="1198295"/>
    <lineage>
        <taxon>Archaea</taxon>
        <taxon>Methanobacteriati</taxon>
        <taxon>Methanobacteriota</taxon>
        <taxon>Stenosarchaea group</taxon>
        <taxon>Halobacteria</taxon>
        <taxon>Halobacteriales</taxon>
        <taxon>Haloferacaceae</taxon>
        <taxon>Halopenitus</taxon>
    </lineage>
</organism>
<dbReference type="RefSeq" id="WP_379745853.1">
    <property type="nucleotide sequence ID" value="NZ_JBHSVN010000001.1"/>
</dbReference>
<dbReference type="SUPFAM" id="SSF52833">
    <property type="entry name" value="Thioredoxin-like"/>
    <property type="match status" value="1"/>
</dbReference>
<dbReference type="Proteomes" id="UP001596296">
    <property type="component" value="Unassembled WGS sequence"/>
</dbReference>